<reference evidence="1" key="2">
    <citation type="journal article" date="2015" name="Fish Shellfish Immunol.">
        <title>Early steps in the European eel (Anguilla anguilla)-Vibrio vulnificus interaction in the gills: Role of the RtxA13 toxin.</title>
        <authorList>
            <person name="Callol A."/>
            <person name="Pajuelo D."/>
            <person name="Ebbesson L."/>
            <person name="Teles M."/>
            <person name="MacKenzie S."/>
            <person name="Amaro C."/>
        </authorList>
    </citation>
    <scope>NUCLEOTIDE SEQUENCE</scope>
</reference>
<dbReference type="AlphaFoldDB" id="A0A0E9Y0X1"/>
<sequence>MIRALFGRLNFHKLASVVVYQVMIDS</sequence>
<evidence type="ECO:0000313" key="1">
    <source>
        <dbReference type="EMBL" id="JAI07604.1"/>
    </source>
</evidence>
<organism evidence="1">
    <name type="scientific">Anguilla anguilla</name>
    <name type="common">European freshwater eel</name>
    <name type="synonym">Muraena anguilla</name>
    <dbReference type="NCBI Taxonomy" id="7936"/>
    <lineage>
        <taxon>Eukaryota</taxon>
        <taxon>Metazoa</taxon>
        <taxon>Chordata</taxon>
        <taxon>Craniata</taxon>
        <taxon>Vertebrata</taxon>
        <taxon>Euteleostomi</taxon>
        <taxon>Actinopterygii</taxon>
        <taxon>Neopterygii</taxon>
        <taxon>Teleostei</taxon>
        <taxon>Anguilliformes</taxon>
        <taxon>Anguillidae</taxon>
        <taxon>Anguilla</taxon>
    </lineage>
</organism>
<name>A0A0E9Y0X1_ANGAN</name>
<proteinExistence type="predicted"/>
<dbReference type="EMBL" id="GBXM01000974">
    <property type="protein sequence ID" value="JAI07604.1"/>
    <property type="molecule type" value="Transcribed_RNA"/>
</dbReference>
<reference evidence="1" key="1">
    <citation type="submission" date="2014-11" db="EMBL/GenBank/DDBJ databases">
        <authorList>
            <person name="Amaro Gonzalez C."/>
        </authorList>
    </citation>
    <scope>NUCLEOTIDE SEQUENCE</scope>
</reference>
<protein>
    <submittedName>
        <fullName evidence="1">Uncharacterized protein</fullName>
    </submittedName>
</protein>
<accession>A0A0E9Y0X1</accession>